<dbReference type="PROSITE" id="PS00141">
    <property type="entry name" value="ASP_PROTEASE"/>
    <property type="match status" value="1"/>
</dbReference>
<feature type="compositionally biased region" description="Low complexity" evidence="1">
    <location>
        <begin position="228"/>
        <end position="248"/>
    </location>
</feature>
<proteinExistence type="predicted"/>
<dbReference type="InParanoid" id="A0A7R8URK1"/>
<reference evidence="2 3" key="1">
    <citation type="submission" date="2020-11" db="EMBL/GenBank/DDBJ databases">
        <authorList>
            <person name="Wallbank WR R."/>
            <person name="Pardo Diaz C."/>
            <person name="Kozak K."/>
            <person name="Martin S."/>
            <person name="Jiggins C."/>
            <person name="Moest M."/>
            <person name="Warren A I."/>
            <person name="Generalovic N T."/>
            <person name="Byers J.R.P. K."/>
            <person name="Montejo-Kovacevich G."/>
            <person name="Yen C E."/>
        </authorList>
    </citation>
    <scope>NUCLEOTIDE SEQUENCE [LARGE SCALE GENOMIC DNA]</scope>
</reference>
<dbReference type="InterPro" id="IPR021109">
    <property type="entry name" value="Peptidase_aspartic_dom_sf"/>
</dbReference>
<dbReference type="Gene3D" id="2.40.70.10">
    <property type="entry name" value="Acid Proteases"/>
    <property type="match status" value="2"/>
</dbReference>
<protein>
    <submittedName>
        <fullName evidence="2">Uncharacterized protein</fullName>
    </submittedName>
</protein>
<dbReference type="EMBL" id="LR899011">
    <property type="protein sequence ID" value="CAD7085330.1"/>
    <property type="molecule type" value="Genomic_DNA"/>
</dbReference>
<dbReference type="SUPFAM" id="SSF50630">
    <property type="entry name" value="Acid proteases"/>
    <property type="match status" value="2"/>
</dbReference>
<dbReference type="InterPro" id="IPR001969">
    <property type="entry name" value="Aspartic_peptidase_AS"/>
</dbReference>
<dbReference type="AlphaFoldDB" id="A0A7R8URK1"/>
<organism evidence="2 3">
    <name type="scientific">Hermetia illucens</name>
    <name type="common">Black soldier fly</name>
    <dbReference type="NCBI Taxonomy" id="343691"/>
    <lineage>
        <taxon>Eukaryota</taxon>
        <taxon>Metazoa</taxon>
        <taxon>Ecdysozoa</taxon>
        <taxon>Arthropoda</taxon>
        <taxon>Hexapoda</taxon>
        <taxon>Insecta</taxon>
        <taxon>Pterygota</taxon>
        <taxon>Neoptera</taxon>
        <taxon>Endopterygota</taxon>
        <taxon>Diptera</taxon>
        <taxon>Brachycera</taxon>
        <taxon>Stratiomyomorpha</taxon>
        <taxon>Stratiomyidae</taxon>
        <taxon>Hermetiinae</taxon>
        <taxon>Hermetia</taxon>
    </lineage>
</organism>
<evidence type="ECO:0000313" key="3">
    <source>
        <dbReference type="Proteomes" id="UP000594454"/>
    </source>
</evidence>
<feature type="compositionally biased region" description="Polar residues" evidence="1">
    <location>
        <begin position="215"/>
        <end position="227"/>
    </location>
</feature>
<name>A0A7R8URK1_HERIL</name>
<sequence>MDFKTITAHISSLPNFMGDQHDLHTFIGSIDSIQKKIQTFSEDQQTLINYQIMGKLLGKPKEVVNALPSTQWTSIKGALLLHFDEPESESRLMEKILAAQFTTPAELYEYVTEQAANEIKLRREMVKYCYIDKCPEPVRGVLCAHKPDTLEAAYAILVNAGYLHFSVNQNRNSSQYNNYTNTFRNHVSNRNKAPNQFNRNRNFSQYDNTFRNQVNHNLNHNYPPTQFNTSRNSSQNNYSNNNFRNQVYEPNNNQTQFNHHQNSGNYNQRPHSRNFRRNDLSMPTDVSMNTATTSGSSLHMGFENFRLPASGRLPILRLTIEGRPLKCLIDTGSTHCIMNSKLVGHNRRYPLDKPFIMSTIHKKEEIRYGLKTEFPSEFRTKHYIGWKLIDFVSNTFDCIIGQNALSGTQAILDFSKNIITINNISLSFIQEGENYSMIANEVSNILNKESSEIPEISVNPNNETNYTTEENLMIERIKDEFADIQYDKHKKLTFTHEIKHELKLTTSEPIYQQNYRYPYSLRDFVKRQIKEDLEQDAVDAVIHQVNNSPFKAILHQMLLGRIVGRAREVLHTHITESWSEVKALLINHFDTPENEIQLTERLLAARFTIAGQLYEYICKCLFKINHKIKYNVTFSAAQKSEMIKLKNQIAKNTFVNKCPEPIRGILHAYKPDSLESAYKVLVKTGYVSYSGARNLNNSADQYGENRSDTKVRNLAPTGNTRFQSRTNLSPPSNVFVPLGNTKFQNGADLSLTSDVSMNTATSRSSSLHVNTDFSATCLGGEPQLPIIRLTIEGKELRCLIDTGCSTSILNSKAVAEHRQHRLSKPLQICSVELNGNYCLSKVKLSTVL</sequence>
<dbReference type="GO" id="GO:0006508">
    <property type="term" value="P:proteolysis"/>
    <property type="evidence" value="ECO:0007669"/>
    <property type="project" value="InterPro"/>
</dbReference>
<dbReference type="CDD" id="cd00303">
    <property type="entry name" value="retropepsin_like"/>
    <property type="match status" value="1"/>
</dbReference>
<dbReference type="Proteomes" id="UP000594454">
    <property type="component" value="Chromosome 3"/>
</dbReference>
<feature type="region of interest" description="Disordered" evidence="1">
    <location>
        <begin position="215"/>
        <end position="248"/>
    </location>
</feature>
<dbReference type="GO" id="GO:0004190">
    <property type="term" value="F:aspartic-type endopeptidase activity"/>
    <property type="evidence" value="ECO:0007669"/>
    <property type="project" value="InterPro"/>
</dbReference>
<gene>
    <name evidence="2" type="ORF">HERILL_LOCUS8180</name>
</gene>
<keyword evidence="3" id="KW-1185">Reference proteome</keyword>
<evidence type="ECO:0000313" key="2">
    <source>
        <dbReference type="EMBL" id="CAD7085330.1"/>
    </source>
</evidence>
<evidence type="ECO:0000256" key="1">
    <source>
        <dbReference type="SAM" id="MobiDB-lite"/>
    </source>
</evidence>
<accession>A0A7R8URK1</accession>